<dbReference type="InterPro" id="IPR001650">
    <property type="entry name" value="Helicase_C-like"/>
</dbReference>
<dbReference type="GO" id="GO:0005681">
    <property type="term" value="C:spliceosomal complex"/>
    <property type="evidence" value="ECO:0007669"/>
    <property type="project" value="TreeGrafter"/>
</dbReference>
<feature type="region of interest" description="Disordered" evidence="1">
    <location>
        <begin position="1036"/>
        <end position="1067"/>
    </location>
</feature>
<reference evidence="3" key="1">
    <citation type="submission" date="2025-08" db="UniProtKB">
        <authorList>
            <consortium name="Ensembl"/>
        </authorList>
    </citation>
    <scope>IDENTIFICATION</scope>
</reference>
<keyword evidence="4" id="KW-1185">Reference proteome</keyword>
<feature type="domain" description="Helicase C-terminal" evidence="2">
    <location>
        <begin position="622"/>
        <end position="804"/>
    </location>
</feature>
<dbReference type="GeneTree" id="ENSGT00940000159579"/>
<accession>A0A8C4PZR2</accession>
<dbReference type="Gene3D" id="3.40.50.300">
    <property type="entry name" value="P-loop containing nucleotide triphosphate hydrolases"/>
    <property type="match status" value="2"/>
</dbReference>
<evidence type="ECO:0000256" key="1">
    <source>
        <dbReference type="SAM" id="MobiDB-lite"/>
    </source>
</evidence>
<feature type="compositionally biased region" description="Basic and acidic residues" evidence="1">
    <location>
        <begin position="1042"/>
        <end position="1058"/>
    </location>
</feature>
<dbReference type="SMART" id="SM00487">
    <property type="entry name" value="DEXDc"/>
    <property type="match status" value="1"/>
</dbReference>
<dbReference type="PROSITE" id="PS51194">
    <property type="entry name" value="HELICASE_CTER"/>
    <property type="match status" value="1"/>
</dbReference>
<dbReference type="Pfam" id="PF07717">
    <property type="entry name" value="OB_NTP_bind"/>
    <property type="match status" value="1"/>
</dbReference>
<dbReference type="InterPro" id="IPR014001">
    <property type="entry name" value="Helicase_ATP-bd"/>
</dbReference>
<evidence type="ECO:0000259" key="2">
    <source>
        <dbReference type="PROSITE" id="PS51194"/>
    </source>
</evidence>
<protein>
    <submittedName>
        <fullName evidence="3">DEAQ-box RNA dependent ATPase 1</fullName>
    </submittedName>
</protein>
<dbReference type="GO" id="GO:0003723">
    <property type="term" value="F:RNA binding"/>
    <property type="evidence" value="ECO:0007669"/>
    <property type="project" value="TreeGrafter"/>
</dbReference>
<organism evidence="3 4">
    <name type="scientific">Eptatretus burgeri</name>
    <name type="common">Inshore hagfish</name>
    <dbReference type="NCBI Taxonomy" id="7764"/>
    <lineage>
        <taxon>Eukaryota</taxon>
        <taxon>Metazoa</taxon>
        <taxon>Chordata</taxon>
        <taxon>Craniata</taxon>
        <taxon>Vertebrata</taxon>
        <taxon>Cyclostomata</taxon>
        <taxon>Myxini</taxon>
        <taxon>Myxiniformes</taxon>
        <taxon>Myxinidae</taxon>
        <taxon>Eptatretinae</taxon>
        <taxon>Eptatretus</taxon>
    </lineage>
</organism>
<dbReference type="AlphaFoldDB" id="A0A8C4PZR2"/>
<dbReference type="PANTHER" id="PTHR18934">
    <property type="entry name" value="ATP-DEPENDENT RNA HELICASE"/>
    <property type="match status" value="1"/>
</dbReference>
<dbReference type="PANTHER" id="PTHR18934:SF108">
    <property type="entry name" value="ATP-DEPENDENT RNA HELICASE DQX1"/>
    <property type="match status" value="1"/>
</dbReference>
<dbReference type="InterPro" id="IPR027417">
    <property type="entry name" value="P-loop_NTPase"/>
</dbReference>
<evidence type="ECO:0000313" key="4">
    <source>
        <dbReference type="Proteomes" id="UP000694388"/>
    </source>
</evidence>
<evidence type="ECO:0000313" key="3">
    <source>
        <dbReference type="Ensembl" id="ENSEBUP00000007827.1"/>
    </source>
</evidence>
<name>A0A8C4PZR2_EPTBU</name>
<dbReference type="GO" id="GO:0004386">
    <property type="term" value="F:helicase activity"/>
    <property type="evidence" value="ECO:0007669"/>
    <property type="project" value="TreeGrafter"/>
</dbReference>
<dbReference type="InterPro" id="IPR011709">
    <property type="entry name" value="DEAD-box_helicase_OB_fold"/>
</dbReference>
<dbReference type="Proteomes" id="UP000694388">
    <property type="component" value="Unplaced"/>
</dbReference>
<reference evidence="3" key="2">
    <citation type="submission" date="2025-09" db="UniProtKB">
        <authorList>
            <consortium name="Ensembl"/>
        </authorList>
    </citation>
    <scope>IDENTIFICATION</scope>
</reference>
<dbReference type="Ensembl" id="ENSEBUT00000008316.1">
    <property type="protein sequence ID" value="ENSEBUP00000007827.1"/>
    <property type="gene ID" value="ENSEBUG00000005072.1"/>
</dbReference>
<dbReference type="SUPFAM" id="SSF52540">
    <property type="entry name" value="P-loop containing nucleoside triphosphate hydrolases"/>
    <property type="match status" value="1"/>
</dbReference>
<sequence length="1067" mass="116265">MSDVLRVHRQSVVSCQHRGDSVHFVLPGSSHRLAAATTTTKPADRHVTELRTFTPGTVGIRYTYLPVRGASENEFFSTTKCLRQHHFDILTVQINYRIVRLLPTMTESTDLKSSASSPEIIDLSFSLSNVAPLEITRRKIGQLNVDYNGCFMTDDSDDANHRSFSNDSMINNSTTNVLASDHSPSNTNLSIGVAQPADWFGKAGILTTSVDSANNLEETESRKNLPPGDVQEGVICGSGDEISKNGEGMLIEATVGRSHPLDGSQSVNKSETLGSSGSTFLEVKEQGSIDICSGKNTSSQSVRYLDMYQGCHKNSTSPEVGPQEGNSDVCQRQLSADEGMTLLNRELKECIAKTSPVAYHSCSCPTDDGLFQALPAERCSDAVSDRLPPADALEHNPFDGLPYSSRFYSLLEARRALPIWHLQHAFRDALERNPIVLVSGSAGVGKSTQIPQWCTEFALSRGFDAGYVLCAVPHAAAPSFLAMRLADEMDLNLGHEVAFSVGVDDCTGPDTMLRFCTDEALLRELTSDPSQGGVAVMVLDELQERSLASAVLVGLAPGLVCRRPELRVVLIADEYTISNLERHFPSAPCIHVPPRPGPGADVHVSEIFWMGEGDLHANVVSAVVRLVLKIHHCEGPGDVLVFLPSDKDADNALELLAREAVRQPSASMNLIHLHSEQAEGASRLYEALPAHRNKVLPRRVVLTTAAAESAFSFDGIVFVIDSGLEMRKVYNPRIRAESSVIRPISLNQAEARRLRASAGCTRGPPGRCFRLYPNEAMSKMPAVSPAAILESNLTGVVLLLKRLDVAGMGQCNFVEQPGPPCWTVGRGGIQKEATTVATRRFHHPCGDHFMLLNVYNAYTEAGGSAAWCRARGLNHDALRQVEASRAALQETMRRIELPVGGLSDPVDPDSILRALLAGYFMQVARDVDGSGNYLLVPYKHVAQLHPLSCYHGGRNMPVGHNVPAAPSSFPSWVVYHKFSPAEGNWLHVVSEIKPEILVQLAPPYYLSNLPAGESRELLEEIRAQVRPVMQEECCTTYAPQESKIEGDEGSDRRSSTQEDKDEGCILQ</sequence>
<dbReference type="CDD" id="cd18791">
    <property type="entry name" value="SF2_C_RHA"/>
    <property type="match status" value="1"/>
</dbReference>
<proteinExistence type="predicted"/>